<keyword evidence="2 3" id="KW-0418">Kinase</keyword>
<evidence type="ECO:0000256" key="3">
    <source>
        <dbReference type="RuleBase" id="RU369062"/>
    </source>
</evidence>
<dbReference type="GO" id="GO:0008976">
    <property type="term" value="F:polyphosphate kinase activity"/>
    <property type="evidence" value="ECO:0007669"/>
    <property type="project" value="UniProtKB-UniRule"/>
</dbReference>
<dbReference type="InterPro" id="IPR022488">
    <property type="entry name" value="PPK2-related"/>
</dbReference>
<protein>
    <recommendedName>
        <fullName evidence="3">ADP/GDP-polyphosphate phosphotransferase</fullName>
        <ecNumber evidence="3">2.7.4.-</ecNumber>
    </recommendedName>
    <alternativeName>
        <fullName evidence="3">Polyphosphate kinase PPK2</fullName>
    </alternativeName>
</protein>
<evidence type="ECO:0000313" key="7">
    <source>
        <dbReference type="Proteomes" id="UP000693892"/>
    </source>
</evidence>
<dbReference type="PANTHER" id="PTHR34383:SF1">
    <property type="entry name" value="ADP-POLYPHOSPHATE PHOSPHOTRANSFERASE"/>
    <property type="match status" value="1"/>
</dbReference>
<feature type="region of interest" description="Disordered" evidence="4">
    <location>
        <begin position="312"/>
        <end position="331"/>
    </location>
</feature>
<evidence type="ECO:0000259" key="5">
    <source>
        <dbReference type="Pfam" id="PF03976"/>
    </source>
</evidence>
<keyword evidence="7" id="KW-1185">Reference proteome</keyword>
<feature type="compositionally biased region" description="Polar residues" evidence="4">
    <location>
        <begin position="1"/>
        <end position="20"/>
    </location>
</feature>
<dbReference type="Pfam" id="PF03976">
    <property type="entry name" value="PPK2"/>
    <property type="match status" value="1"/>
</dbReference>
<comment type="subunit">
    <text evidence="3">Homotetramer.</text>
</comment>
<accession>A0A916NP68</accession>
<evidence type="ECO:0000256" key="4">
    <source>
        <dbReference type="SAM" id="MobiDB-lite"/>
    </source>
</evidence>
<evidence type="ECO:0000313" key="6">
    <source>
        <dbReference type="EMBL" id="CAG7617541.1"/>
    </source>
</evidence>
<comment type="similarity">
    <text evidence="3">Belongs to the polyphosphate kinase 2 (PPK2) family. Class I subfamily.</text>
</comment>
<feature type="region of interest" description="Disordered" evidence="4">
    <location>
        <begin position="1"/>
        <end position="68"/>
    </location>
</feature>
<sequence length="331" mass="37977">MEQNDRTSPNGSDTEKTVTTAEGDVFVAAQPNQIDVTPEIDEIAELRRAGKKSPKDDGPDAPWRQGYPYDKKVGRARYEREKRKLQIELLKLQAWVKERGEKIVILFEGRDAAGKGGAIKRFTEHMNPRGARVVALEIPTEREQKQWYFQRYVAHLPTGGEIVMFDRSWYNRAGVERVMGYCTPQQYLEFTRSAPEFERMLVNSGIHLIKFWFSVGRAEQHARFVSRSGDEVKQWKLSPTDLASLDKWEDYTQAKEAMFFYTDTPHAPWTVVKSNDKKRARLEAMRWVLSLFDYPDKDHKLVGTPDPLIIGSPSSVYDEGEGPTGSFPVVQ</sequence>
<dbReference type="PANTHER" id="PTHR34383">
    <property type="entry name" value="POLYPHOSPHATE:AMP PHOSPHOTRANSFERASE-RELATED"/>
    <property type="match status" value="1"/>
</dbReference>
<reference evidence="6" key="1">
    <citation type="submission" date="2021-06" db="EMBL/GenBank/DDBJ databases">
        <authorList>
            <person name="Criscuolo A."/>
        </authorList>
    </citation>
    <scope>NUCLEOTIDE SEQUENCE</scope>
    <source>
        <strain evidence="6">CIP111803</strain>
    </source>
</reference>
<dbReference type="NCBIfam" id="TIGR03707">
    <property type="entry name" value="PPK2_P_aer"/>
    <property type="match status" value="1"/>
</dbReference>
<proteinExistence type="inferred from homology"/>
<dbReference type="Proteomes" id="UP000693892">
    <property type="component" value="Unassembled WGS sequence"/>
</dbReference>
<dbReference type="EMBL" id="CAJVAP010000027">
    <property type="protein sequence ID" value="CAG7617541.1"/>
    <property type="molecule type" value="Genomic_DNA"/>
</dbReference>
<comment type="function">
    <text evidence="3">Uses inorganic polyphosphate (polyP) as a donor to convert GDP to GTP or ADP to ATP.</text>
</comment>
<organism evidence="6 7">
    <name type="scientific">Leucobacter soli</name>
    <dbReference type="NCBI Taxonomy" id="2812850"/>
    <lineage>
        <taxon>Bacteria</taxon>
        <taxon>Bacillati</taxon>
        <taxon>Actinomycetota</taxon>
        <taxon>Actinomycetes</taxon>
        <taxon>Micrococcales</taxon>
        <taxon>Microbacteriaceae</taxon>
        <taxon>Leucobacter</taxon>
    </lineage>
</organism>
<dbReference type="RefSeq" id="WP_236022104.1">
    <property type="nucleotide sequence ID" value="NZ_CAJVAP010000027.1"/>
</dbReference>
<dbReference type="InterPro" id="IPR022486">
    <property type="entry name" value="PPK2_PA0141"/>
</dbReference>
<dbReference type="EC" id="2.7.4.-" evidence="3"/>
<dbReference type="GO" id="GO:0006793">
    <property type="term" value="P:phosphorus metabolic process"/>
    <property type="evidence" value="ECO:0007669"/>
    <property type="project" value="InterPro"/>
</dbReference>
<keyword evidence="1 3" id="KW-0808">Transferase</keyword>
<dbReference type="AlphaFoldDB" id="A0A916NP68"/>
<evidence type="ECO:0000256" key="2">
    <source>
        <dbReference type="ARBA" id="ARBA00022777"/>
    </source>
</evidence>
<feature type="domain" description="Polyphosphate kinase-2-related" evidence="5">
    <location>
        <begin position="75"/>
        <end position="299"/>
    </location>
</feature>
<comment type="caution">
    <text evidence="6">The sequence shown here is derived from an EMBL/GenBank/DDBJ whole genome shotgun (WGS) entry which is preliminary data.</text>
</comment>
<feature type="compositionally biased region" description="Basic and acidic residues" evidence="4">
    <location>
        <begin position="44"/>
        <end position="58"/>
    </location>
</feature>
<name>A0A916NP68_9MICO</name>
<gene>
    <name evidence="6" type="ORF">LEUCIP111803_02112</name>
</gene>
<evidence type="ECO:0000256" key="1">
    <source>
        <dbReference type="ARBA" id="ARBA00022679"/>
    </source>
</evidence>